<dbReference type="AlphaFoldDB" id="A0A916TSI8"/>
<reference evidence="11" key="1">
    <citation type="journal article" date="2014" name="Int. J. Syst. Evol. Microbiol.">
        <title>Complete genome sequence of Corynebacterium casei LMG S-19264T (=DSM 44701T), isolated from a smear-ripened cheese.</title>
        <authorList>
            <consortium name="US DOE Joint Genome Institute (JGI-PGF)"/>
            <person name="Walter F."/>
            <person name="Albersmeier A."/>
            <person name="Kalinowski J."/>
            <person name="Ruckert C."/>
        </authorList>
    </citation>
    <scope>NUCLEOTIDE SEQUENCE</scope>
    <source>
        <strain evidence="11">CGMCC 1.15095</strain>
    </source>
</reference>
<dbReference type="Proteomes" id="UP000608154">
    <property type="component" value="Unassembled WGS sequence"/>
</dbReference>
<dbReference type="PANTHER" id="PTHR41523:SF8">
    <property type="entry name" value="ETHYLENE RESPONSE SENSOR PROTEIN"/>
    <property type="match status" value="1"/>
</dbReference>
<organism evidence="11 12">
    <name type="scientific">Novosphingobium endophyticum</name>
    <dbReference type="NCBI Taxonomy" id="1955250"/>
    <lineage>
        <taxon>Bacteria</taxon>
        <taxon>Pseudomonadati</taxon>
        <taxon>Pseudomonadota</taxon>
        <taxon>Alphaproteobacteria</taxon>
        <taxon>Sphingomonadales</taxon>
        <taxon>Sphingomonadaceae</taxon>
        <taxon>Novosphingobium</taxon>
    </lineage>
</organism>
<evidence type="ECO:0000259" key="9">
    <source>
        <dbReference type="Pfam" id="PF08448"/>
    </source>
</evidence>
<keyword evidence="7" id="KW-0067">ATP-binding</keyword>
<reference evidence="11" key="2">
    <citation type="submission" date="2020-09" db="EMBL/GenBank/DDBJ databases">
        <authorList>
            <person name="Sun Q."/>
            <person name="Zhou Y."/>
        </authorList>
    </citation>
    <scope>NUCLEOTIDE SEQUENCE</scope>
    <source>
        <strain evidence="11">CGMCC 1.15095</strain>
    </source>
</reference>
<dbReference type="Pfam" id="PF13581">
    <property type="entry name" value="HATPase_c_2"/>
    <property type="match status" value="1"/>
</dbReference>
<keyword evidence="4" id="KW-0808">Transferase</keyword>
<evidence type="ECO:0000259" key="10">
    <source>
        <dbReference type="Pfam" id="PF13581"/>
    </source>
</evidence>
<dbReference type="InterPro" id="IPR013656">
    <property type="entry name" value="PAS_4"/>
</dbReference>
<evidence type="ECO:0000313" key="12">
    <source>
        <dbReference type="Proteomes" id="UP000608154"/>
    </source>
</evidence>
<dbReference type="Gene3D" id="3.30.450.20">
    <property type="entry name" value="PAS domain"/>
    <property type="match status" value="1"/>
</dbReference>
<dbReference type="PANTHER" id="PTHR41523">
    <property type="entry name" value="TWO-COMPONENT SYSTEM SENSOR PROTEIN"/>
    <property type="match status" value="1"/>
</dbReference>
<protein>
    <recommendedName>
        <fullName evidence="2">histidine kinase</fullName>
        <ecNumber evidence="2">2.7.13.3</ecNumber>
    </recommendedName>
</protein>
<keyword evidence="5" id="KW-0547">Nucleotide-binding</keyword>
<dbReference type="SUPFAM" id="SSF55874">
    <property type="entry name" value="ATPase domain of HSP90 chaperone/DNA topoisomerase II/histidine kinase"/>
    <property type="match status" value="1"/>
</dbReference>
<feature type="domain" description="Histidine kinase/HSP90-like ATPase" evidence="10">
    <location>
        <begin position="228"/>
        <end position="304"/>
    </location>
</feature>
<evidence type="ECO:0000256" key="4">
    <source>
        <dbReference type="ARBA" id="ARBA00022679"/>
    </source>
</evidence>
<evidence type="ECO:0000256" key="5">
    <source>
        <dbReference type="ARBA" id="ARBA00022741"/>
    </source>
</evidence>
<evidence type="ECO:0000256" key="1">
    <source>
        <dbReference type="ARBA" id="ARBA00000085"/>
    </source>
</evidence>
<evidence type="ECO:0000256" key="6">
    <source>
        <dbReference type="ARBA" id="ARBA00022777"/>
    </source>
</evidence>
<dbReference type="InterPro" id="IPR036890">
    <property type="entry name" value="HATPase_C_sf"/>
</dbReference>
<keyword evidence="6 11" id="KW-0418">Kinase</keyword>
<accession>A0A916TSI8</accession>
<evidence type="ECO:0000313" key="11">
    <source>
        <dbReference type="EMBL" id="GGB91102.1"/>
    </source>
</evidence>
<gene>
    <name evidence="11" type="ORF">GCM10011494_06830</name>
</gene>
<proteinExistence type="predicted"/>
<dbReference type="GO" id="GO:0005524">
    <property type="term" value="F:ATP binding"/>
    <property type="evidence" value="ECO:0007669"/>
    <property type="project" value="UniProtKB-KW"/>
</dbReference>
<feature type="domain" description="Signal transduction histidine kinase subgroup 2 dimerisation and phosphoacceptor" evidence="8">
    <location>
        <begin position="134"/>
        <end position="205"/>
    </location>
</feature>
<dbReference type="InterPro" id="IPR011495">
    <property type="entry name" value="Sig_transdc_His_kin_sub2_dim/P"/>
</dbReference>
<sequence length="323" mass="34489">MALVMSSSTPLILLNEQLVVKAASGSFCRSFSLDCDRVVGKELFALGDGEWEIPQLRSLLTATAAGSAAINAYEMDLKRAGDPTRNLVINAHVLDHDDDEALRLVVAVTDVTEARQAQRANDTLVQEKHMLVRELNHRVANSLQIIASVLMQSVRRVQSEETRAHLREAHHRVMSIATLQRQLASTGTGEVALRPYFTELCASIGASMIADPGQLSLTVDVDDSVTAADRSVSMGLIVTELVINALKHGYSGQAKGAIKIGFHTMADGWILTVADDGVGIQGDHPSGKPGLGTGIVNALAAQLSATVEVTDANPGYLVSIIHR</sequence>
<keyword evidence="12" id="KW-1185">Reference proteome</keyword>
<comment type="catalytic activity">
    <reaction evidence="1">
        <text>ATP + protein L-histidine = ADP + protein N-phospho-L-histidine.</text>
        <dbReference type="EC" id="2.7.13.3"/>
    </reaction>
</comment>
<dbReference type="SUPFAM" id="SSF55785">
    <property type="entry name" value="PYP-like sensor domain (PAS domain)"/>
    <property type="match status" value="1"/>
</dbReference>
<evidence type="ECO:0000256" key="7">
    <source>
        <dbReference type="ARBA" id="ARBA00022840"/>
    </source>
</evidence>
<dbReference type="Pfam" id="PF07568">
    <property type="entry name" value="HisKA_2"/>
    <property type="match status" value="1"/>
</dbReference>
<dbReference type="Gene3D" id="3.30.565.10">
    <property type="entry name" value="Histidine kinase-like ATPase, C-terminal domain"/>
    <property type="match status" value="1"/>
</dbReference>
<keyword evidence="3" id="KW-0597">Phosphoprotein</keyword>
<dbReference type="InterPro" id="IPR035965">
    <property type="entry name" value="PAS-like_dom_sf"/>
</dbReference>
<evidence type="ECO:0000259" key="8">
    <source>
        <dbReference type="Pfam" id="PF07568"/>
    </source>
</evidence>
<dbReference type="Pfam" id="PF08448">
    <property type="entry name" value="PAS_4"/>
    <property type="match status" value="1"/>
</dbReference>
<evidence type="ECO:0000256" key="3">
    <source>
        <dbReference type="ARBA" id="ARBA00022553"/>
    </source>
</evidence>
<dbReference type="GO" id="GO:0004673">
    <property type="term" value="F:protein histidine kinase activity"/>
    <property type="evidence" value="ECO:0007669"/>
    <property type="project" value="UniProtKB-EC"/>
</dbReference>
<dbReference type="EC" id="2.7.13.3" evidence="2"/>
<evidence type="ECO:0000256" key="2">
    <source>
        <dbReference type="ARBA" id="ARBA00012438"/>
    </source>
</evidence>
<name>A0A916TSI8_9SPHN</name>
<comment type="caution">
    <text evidence="11">The sequence shown here is derived from an EMBL/GenBank/DDBJ whole genome shotgun (WGS) entry which is preliminary data.</text>
</comment>
<feature type="domain" description="PAS fold-4" evidence="9">
    <location>
        <begin position="6"/>
        <end position="116"/>
    </location>
</feature>
<dbReference type="InterPro" id="IPR003594">
    <property type="entry name" value="HATPase_dom"/>
</dbReference>
<dbReference type="EMBL" id="BMHK01000003">
    <property type="protein sequence ID" value="GGB91102.1"/>
    <property type="molecule type" value="Genomic_DNA"/>
</dbReference>